<dbReference type="PROSITE" id="PS50893">
    <property type="entry name" value="ABC_TRANSPORTER_2"/>
    <property type="match status" value="1"/>
</dbReference>
<dbReference type="EMBL" id="UINC01014547">
    <property type="protein sequence ID" value="SVA61977.1"/>
    <property type="molecule type" value="Genomic_DNA"/>
</dbReference>
<sequence>MSDLNFSVAHGQSVAIVGKSGAGKSVLLKCLIGLVKPDEGTIYVDNKLINSMSFGQLQEIRSNIGMVFQFGALFDSMTVGENISLALQKLTKLSGDEIKERVFNSLEEVDMVDTEDLMPSELSGGMKKRVGIARAIAIKPAYLFYDEPTTGLDPVMTDSINRLILKFQNTGEVTSVIITHEMRTVYDVSDRVLLLHEGKIRFDGSPEEIKNVDDLVVQQFITGNSTLV</sequence>
<dbReference type="InterPro" id="IPR003593">
    <property type="entry name" value="AAA+_ATPase"/>
</dbReference>
<evidence type="ECO:0000313" key="5">
    <source>
        <dbReference type="EMBL" id="SVA61977.1"/>
    </source>
</evidence>
<evidence type="ECO:0000256" key="2">
    <source>
        <dbReference type="ARBA" id="ARBA00022741"/>
    </source>
</evidence>
<proteinExistence type="predicted"/>
<keyword evidence="3" id="KW-0067">ATP-binding</keyword>
<dbReference type="Gene3D" id="3.40.50.300">
    <property type="entry name" value="P-loop containing nucleotide triphosphate hydrolases"/>
    <property type="match status" value="1"/>
</dbReference>
<dbReference type="AlphaFoldDB" id="A0A381XCR2"/>
<accession>A0A381XCR2</accession>
<dbReference type="GO" id="GO:0005524">
    <property type="term" value="F:ATP binding"/>
    <property type="evidence" value="ECO:0007669"/>
    <property type="project" value="UniProtKB-KW"/>
</dbReference>
<keyword evidence="2" id="KW-0547">Nucleotide-binding</keyword>
<dbReference type="PANTHER" id="PTHR43023">
    <property type="entry name" value="PROTEIN TRIGALACTOSYLDIACYLGLYCEROL 3, CHLOROPLASTIC"/>
    <property type="match status" value="1"/>
</dbReference>
<evidence type="ECO:0000256" key="3">
    <source>
        <dbReference type="ARBA" id="ARBA00022840"/>
    </source>
</evidence>
<feature type="domain" description="ABC transporter" evidence="4">
    <location>
        <begin position="1"/>
        <end position="222"/>
    </location>
</feature>
<reference evidence="5" key="1">
    <citation type="submission" date="2018-05" db="EMBL/GenBank/DDBJ databases">
        <authorList>
            <person name="Lanie J.A."/>
            <person name="Ng W.-L."/>
            <person name="Kazmierczak K.M."/>
            <person name="Andrzejewski T.M."/>
            <person name="Davidsen T.M."/>
            <person name="Wayne K.J."/>
            <person name="Tettelin H."/>
            <person name="Glass J.I."/>
            <person name="Rusch D."/>
            <person name="Podicherti R."/>
            <person name="Tsui H.-C.T."/>
            <person name="Winkler M.E."/>
        </authorList>
    </citation>
    <scope>NUCLEOTIDE SEQUENCE</scope>
</reference>
<organism evidence="5">
    <name type="scientific">marine metagenome</name>
    <dbReference type="NCBI Taxonomy" id="408172"/>
    <lineage>
        <taxon>unclassified sequences</taxon>
        <taxon>metagenomes</taxon>
        <taxon>ecological metagenomes</taxon>
    </lineage>
</organism>
<protein>
    <recommendedName>
        <fullName evidence="4">ABC transporter domain-containing protein</fullName>
    </recommendedName>
</protein>
<dbReference type="Pfam" id="PF00005">
    <property type="entry name" value="ABC_tran"/>
    <property type="match status" value="1"/>
</dbReference>
<name>A0A381XCR2_9ZZZZ</name>
<dbReference type="SUPFAM" id="SSF52540">
    <property type="entry name" value="P-loop containing nucleoside triphosphate hydrolases"/>
    <property type="match status" value="1"/>
</dbReference>
<dbReference type="SMART" id="SM00382">
    <property type="entry name" value="AAA"/>
    <property type="match status" value="1"/>
</dbReference>
<keyword evidence="1" id="KW-0813">Transport</keyword>
<dbReference type="PROSITE" id="PS00211">
    <property type="entry name" value="ABC_TRANSPORTER_1"/>
    <property type="match status" value="1"/>
</dbReference>
<dbReference type="InterPro" id="IPR003439">
    <property type="entry name" value="ABC_transporter-like_ATP-bd"/>
</dbReference>
<dbReference type="PANTHER" id="PTHR43023:SF6">
    <property type="entry name" value="INTERMEMBRANE PHOSPHOLIPID TRANSPORT SYSTEM ATP-BINDING PROTEIN MLAF"/>
    <property type="match status" value="1"/>
</dbReference>
<evidence type="ECO:0000256" key="1">
    <source>
        <dbReference type="ARBA" id="ARBA00022448"/>
    </source>
</evidence>
<dbReference type="InterPro" id="IPR027417">
    <property type="entry name" value="P-loop_NTPase"/>
</dbReference>
<gene>
    <name evidence="5" type="ORF">METZ01_LOCUS114831</name>
</gene>
<dbReference type="GO" id="GO:0016887">
    <property type="term" value="F:ATP hydrolysis activity"/>
    <property type="evidence" value="ECO:0007669"/>
    <property type="project" value="InterPro"/>
</dbReference>
<evidence type="ECO:0000259" key="4">
    <source>
        <dbReference type="PROSITE" id="PS50893"/>
    </source>
</evidence>
<dbReference type="InterPro" id="IPR017871">
    <property type="entry name" value="ABC_transporter-like_CS"/>
</dbReference>